<keyword evidence="3" id="KW-0810">Translation regulation</keyword>
<dbReference type="CDD" id="cd13835">
    <property type="entry name" value="IHF_A"/>
    <property type="match status" value="1"/>
</dbReference>
<dbReference type="InterPro" id="IPR020816">
    <property type="entry name" value="Histone-like_DNA-bd_CS"/>
</dbReference>
<comment type="similarity">
    <text evidence="1 8">Belongs to the bacterial histone-like protein family.</text>
</comment>
<sequence>MTKADIAKRIQDKLRVTTKEALELFESVIELMKETLDSGETLKIAGFGSFVVKQKNPRRGRNPQTGESIMLNGRRVVTFKSSVLLRKAVNGISDGEGV</sequence>
<dbReference type="RefSeq" id="WP_151157632.1">
    <property type="nucleotide sequence ID" value="NZ_VZRA01000004.1"/>
</dbReference>
<dbReference type="Pfam" id="PF00216">
    <property type="entry name" value="Bac_DNA_binding"/>
    <property type="match status" value="1"/>
</dbReference>
<dbReference type="InterPro" id="IPR010992">
    <property type="entry name" value="IHF-like_DNA-bd_dom_sf"/>
</dbReference>
<organism evidence="9 10">
    <name type="scientific">Oryzomonas sagensis</name>
    <dbReference type="NCBI Taxonomy" id="2603857"/>
    <lineage>
        <taxon>Bacteria</taxon>
        <taxon>Pseudomonadati</taxon>
        <taxon>Thermodesulfobacteriota</taxon>
        <taxon>Desulfuromonadia</taxon>
        <taxon>Geobacterales</taxon>
        <taxon>Geobacteraceae</taxon>
        <taxon>Oryzomonas</taxon>
    </lineage>
</organism>
<evidence type="ECO:0000256" key="8">
    <source>
        <dbReference type="RuleBase" id="RU003939"/>
    </source>
</evidence>
<keyword evidence="6" id="KW-0804">Transcription</keyword>
<proteinExistence type="inferred from homology"/>
<keyword evidence="10" id="KW-1185">Reference proteome</keyword>
<accession>A0ABQ6TLE7</accession>
<protein>
    <recommendedName>
        <fullName evidence="2">Integration host factor subunit alpha</fullName>
    </recommendedName>
</protein>
<dbReference type="PRINTS" id="PR01727">
    <property type="entry name" value="DNABINDINGHU"/>
</dbReference>
<keyword evidence="5" id="KW-0238">DNA-binding</keyword>
<dbReference type="SMART" id="SM00411">
    <property type="entry name" value="BHL"/>
    <property type="match status" value="1"/>
</dbReference>
<dbReference type="Gene3D" id="4.10.520.10">
    <property type="entry name" value="IHF-like DNA-binding proteins"/>
    <property type="match status" value="1"/>
</dbReference>
<evidence type="ECO:0000256" key="7">
    <source>
        <dbReference type="ARBA" id="ARBA00023172"/>
    </source>
</evidence>
<evidence type="ECO:0000256" key="2">
    <source>
        <dbReference type="ARBA" id="ARBA00018329"/>
    </source>
</evidence>
<name>A0ABQ6TLE7_9BACT</name>
<evidence type="ECO:0000313" key="10">
    <source>
        <dbReference type="Proteomes" id="UP000798046"/>
    </source>
</evidence>
<gene>
    <name evidence="9" type="ORF">F6V30_14285</name>
</gene>
<dbReference type="PANTHER" id="PTHR33175">
    <property type="entry name" value="DNA-BINDING PROTEIN HU"/>
    <property type="match status" value="1"/>
</dbReference>
<dbReference type="PANTHER" id="PTHR33175:SF2">
    <property type="entry name" value="INTEGRATION HOST FACTOR SUBUNIT ALPHA"/>
    <property type="match status" value="1"/>
</dbReference>
<comment type="caution">
    <text evidence="9">The sequence shown here is derived from an EMBL/GenBank/DDBJ whole genome shotgun (WGS) entry which is preliminary data.</text>
</comment>
<evidence type="ECO:0000313" key="9">
    <source>
        <dbReference type="EMBL" id="KAB0669001.1"/>
    </source>
</evidence>
<evidence type="ECO:0000256" key="1">
    <source>
        <dbReference type="ARBA" id="ARBA00010529"/>
    </source>
</evidence>
<dbReference type="InterPro" id="IPR000119">
    <property type="entry name" value="Hist_DNA-bd"/>
</dbReference>
<dbReference type="InterPro" id="IPR005684">
    <property type="entry name" value="IHF_alpha"/>
</dbReference>
<evidence type="ECO:0000256" key="6">
    <source>
        <dbReference type="ARBA" id="ARBA00023163"/>
    </source>
</evidence>
<dbReference type="PROSITE" id="PS00045">
    <property type="entry name" value="HISTONE_LIKE"/>
    <property type="match status" value="1"/>
</dbReference>
<reference evidence="9 10" key="1">
    <citation type="journal article" date="2020" name="Microorganisms">
        <title>Description of Three Novel Members in the Family Geobacteraceae, Oryzomonas japonicum gen. nov., sp. nov., Oryzomonas sagensis sp. nov., and Oryzomonas ruber sp. nov.</title>
        <authorList>
            <person name="Xu Z."/>
            <person name="Masuda Y."/>
            <person name="Hayakawa C."/>
            <person name="Ushijima N."/>
            <person name="Kawano K."/>
            <person name="Shiratori Y."/>
            <person name="Senoo K."/>
            <person name="Itoh H."/>
        </authorList>
    </citation>
    <scope>NUCLEOTIDE SEQUENCE [LARGE SCALE GENOMIC DNA]</scope>
    <source>
        <strain evidence="9 10">Red100</strain>
    </source>
</reference>
<keyword evidence="4" id="KW-0805">Transcription regulation</keyword>
<evidence type="ECO:0000256" key="5">
    <source>
        <dbReference type="ARBA" id="ARBA00023125"/>
    </source>
</evidence>
<dbReference type="EMBL" id="VZRA01000004">
    <property type="protein sequence ID" value="KAB0669001.1"/>
    <property type="molecule type" value="Genomic_DNA"/>
</dbReference>
<dbReference type="Proteomes" id="UP000798046">
    <property type="component" value="Unassembled WGS sequence"/>
</dbReference>
<evidence type="ECO:0000256" key="3">
    <source>
        <dbReference type="ARBA" id="ARBA00022845"/>
    </source>
</evidence>
<dbReference type="SUPFAM" id="SSF47729">
    <property type="entry name" value="IHF-like DNA-binding proteins"/>
    <property type="match status" value="1"/>
</dbReference>
<evidence type="ECO:0000256" key="4">
    <source>
        <dbReference type="ARBA" id="ARBA00023015"/>
    </source>
</evidence>
<keyword evidence="7" id="KW-0233">DNA recombination</keyword>